<dbReference type="InterPro" id="IPR021133">
    <property type="entry name" value="HEAT_type_2"/>
</dbReference>
<dbReference type="InterPro" id="IPR049362">
    <property type="entry name" value="TTI1_rpt"/>
</dbReference>
<dbReference type="InterPro" id="IPR011989">
    <property type="entry name" value="ARM-like"/>
</dbReference>
<accession>A0A7S2ZPE1</accession>
<gene>
    <name evidence="3" type="ORF">RMAR00112_LOCUS14708</name>
    <name evidence="4" type="ORF">RMAR00112_LOCUS14709</name>
</gene>
<dbReference type="Pfam" id="PF24181">
    <property type="entry name" value="TPR_TTI1_C"/>
    <property type="match status" value="1"/>
</dbReference>
<dbReference type="InterPro" id="IPR057567">
    <property type="entry name" value="TPR_TTI1_C"/>
</dbReference>
<evidence type="ECO:0000313" key="4">
    <source>
        <dbReference type="EMBL" id="CAE0046730.1"/>
    </source>
</evidence>
<dbReference type="PANTHER" id="PTHR18460">
    <property type="entry name" value="TEL2 INTERACTING PROTEIN 1 TTI1 FAMILY MEMBER"/>
    <property type="match status" value="1"/>
</dbReference>
<dbReference type="PANTHER" id="PTHR18460:SF3">
    <property type="entry name" value="TELO2-INTERACTING PROTEIN 1 HOMOLOG"/>
    <property type="match status" value="1"/>
</dbReference>
<reference evidence="3" key="1">
    <citation type="submission" date="2021-01" db="EMBL/GenBank/DDBJ databases">
        <authorList>
            <person name="Corre E."/>
            <person name="Pelletier E."/>
            <person name="Niang G."/>
            <person name="Scheremetjew M."/>
            <person name="Finn R."/>
            <person name="Kale V."/>
            <person name="Holt S."/>
            <person name="Cochrane G."/>
            <person name="Meng A."/>
            <person name="Brown T."/>
            <person name="Cohen L."/>
        </authorList>
    </citation>
    <scope>NUCLEOTIDE SEQUENCE</scope>
    <source>
        <strain evidence="3">CCMP 769</strain>
    </source>
</reference>
<dbReference type="InterPro" id="IPR016024">
    <property type="entry name" value="ARM-type_fold"/>
</dbReference>
<dbReference type="Pfam" id="PF21547">
    <property type="entry name" value="TTI1"/>
    <property type="match status" value="1"/>
</dbReference>
<feature type="domain" description="TTI1 C-terminal TPR" evidence="2">
    <location>
        <begin position="198"/>
        <end position="325"/>
    </location>
</feature>
<dbReference type="SUPFAM" id="SSF48371">
    <property type="entry name" value="ARM repeat"/>
    <property type="match status" value="1"/>
</dbReference>
<feature type="repeat" description="HEAT" evidence="1">
    <location>
        <begin position="50"/>
        <end position="88"/>
    </location>
</feature>
<evidence type="ECO:0000259" key="2">
    <source>
        <dbReference type="Pfam" id="PF24181"/>
    </source>
</evidence>
<organism evidence="3">
    <name type="scientific">Rhodosorus marinus</name>
    <dbReference type="NCBI Taxonomy" id="101924"/>
    <lineage>
        <taxon>Eukaryota</taxon>
        <taxon>Rhodophyta</taxon>
        <taxon>Stylonematophyceae</taxon>
        <taxon>Stylonematales</taxon>
        <taxon>Stylonemataceae</taxon>
        <taxon>Rhodosorus</taxon>
    </lineage>
</organism>
<protein>
    <recommendedName>
        <fullName evidence="2">TTI1 C-terminal TPR domain-containing protein</fullName>
    </recommendedName>
</protein>
<dbReference type="AlphaFoldDB" id="A0A7S2ZPE1"/>
<evidence type="ECO:0000256" key="1">
    <source>
        <dbReference type="PROSITE-ProRule" id="PRU00103"/>
    </source>
</evidence>
<sequence>MSSFALSVLRRADDSDHGVLKRLLALDGIEEIAKSFGRLVTREDILLQVLLPVLEQLTQPTSGEVSAKARSVLESISNIVGYESIAELYRRHLNFIVDSSARFLSPRKTADVLREVVEIVGDDALFILSDQIIRESDILPTLSDEMAVVSLERISSILAVARTAPVTAFGPLVPRLRKDVNKSVLEKLDIYSIQVPHKEQEVEEEVQREAPEEGYDEKEKPILHKVAERTLMGAVDVLPRSSMAVRARALRVALLALEILSDSTNLLLPRVATILSLIPSQLKETRELDVVEAVCDVLAFFFKACGGFVSSRFTSEIWPVLRKLVLPSRYGYGEVQSAGVAITLLESIASNYPEALRPILEEVYVYVLRVQNDRPSSRPRDDQCKEILRGLAVADPDLAWTLMTATAGAKSQWRPHSSLLSYGFY</sequence>
<dbReference type="Gene3D" id="1.25.10.10">
    <property type="entry name" value="Leucine-rich Repeat Variant"/>
    <property type="match status" value="1"/>
</dbReference>
<dbReference type="EMBL" id="HBHW01019093">
    <property type="protein sequence ID" value="CAE0046729.1"/>
    <property type="molecule type" value="Transcribed_RNA"/>
</dbReference>
<evidence type="ECO:0000313" key="3">
    <source>
        <dbReference type="EMBL" id="CAE0046729.1"/>
    </source>
</evidence>
<dbReference type="GO" id="GO:0005737">
    <property type="term" value="C:cytoplasm"/>
    <property type="evidence" value="ECO:0007669"/>
    <property type="project" value="TreeGrafter"/>
</dbReference>
<dbReference type="InterPro" id="IPR052587">
    <property type="entry name" value="TELO2-interacting_protein_1"/>
</dbReference>
<name>A0A7S2ZPE1_9RHOD</name>
<proteinExistence type="predicted"/>
<dbReference type="PROSITE" id="PS50077">
    <property type="entry name" value="HEAT_REPEAT"/>
    <property type="match status" value="1"/>
</dbReference>
<dbReference type="EMBL" id="HBHW01019094">
    <property type="protein sequence ID" value="CAE0046730.1"/>
    <property type="molecule type" value="Transcribed_RNA"/>
</dbReference>